<organism evidence="2 3">
    <name type="scientific">Dactylonectria estremocensis</name>
    <dbReference type="NCBI Taxonomy" id="1079267"/>
    <lineage>
        <taxon>Eukaryota</taxon>
        <taxon>Fungi</taxon>
        <taxon>Dikarya</taxon>
        <taxon>Ascomycota</taxon>
        <taxon>Pezizomycotina</taxon>
        <taxon>Sordariomycetes</taxon>
        <taxon>Hypocreomycetidae</taxon>
        <taxon>Hypocreales</taxon>
        <taxon>Nectriaceae</taxon>
        <taxon>Dactylonectria</taxon>
    </lineage>
</organism>
<name>A0A9P9IIT2_9HYPO</name>
<feature type="domain" description="SnoaL-like" evidence="1">
    <location>
        <begin position="4"/>
        <end position="184"/>
    </location>
</feature>
<evidence type="ECO:0000313" key="3">
    <source>
        <dbReference type="Proteomes" id="UP000717696"/>
    </source>
</evidence>
<proteinExistence type="predicted"/>
<evidence type="ECO:0000259" key="1">
    <source>
        <dbReference type="Pfam" id="PF26528"/>
    </source>
</evidence>
<comment type="caution">
    <text evidence="2">The sequence shown here is derived from an EMBL/GenBank/DDBJ whole genome shotgun (WGS) entry which is preliminary data.</text>
</comment>
<protein>
    <recommendedName>
        <fullName evidence="1">SnoaL-like domain-containing protein</fullName>
    </recommendedName>
</protein>
<reference evidence="2" key="1">
    <citation type="journal article" date="2021" name="Nat. Commun.">
        <title>Genetic determinants of endophytism in the Arabidopsis root mycobiome.</title>
        <authorList>
            <person name="Mesny F."/>
            <person name="Miyauchi S."/>
            <person name="Thiergart T."/>
            <person name="Pickel B."/>
            <person name="Atanasova L."/>
            <person name="Karlsson M."/>
            <person name="Huettel B."/>
            <person name="Barry K.W."/>
            <person name="Haridas S."/>
            <person name="Chen C."/>
            <person name="Bauer D."/>
            <person name="Andreopoulos W."/>
            <person name="Pangilinan J."/>
            <person name="LaButti K."/>
            <person name="Riley R."/>
            <person name="Lipzen A."/>
            <person name="Clum A."/>
            <person name="Drula E."/>
            <person name="Henrissat B."/>
            <person name="Kohler A."/>
            <person name="Grigoriev I.V."/>
            <person name="Martin F.M."/>
            <person name="Hacquard S."/>
        </authorList>
    </citation>
    <scope>NUCLEOTIDE SEQUENCE</scope>
    <source>
        <strain evidence="2">MPI-CAGE-AT-0021</strain>
    </source>
</reference>
<accession>A0A9P9IIT2</accession>
<sequence>MASDKSSGTFEHLRQLYAEYRRTNDLDEKGLFYSEQVHQICRSDPSYAARERATIVRYLRESGPLVARILRDAGQLGADEAVGSNTKANYYTIRPLAAEEAHDFGTVEHITPAGYESVAELQGQAAAENWEGVKVDMWSDDGDGKGLMVKAKYWWRLENAEKDGGTWRQILHDILYLGVRDGTEGTDGGILIQDV</sequence>
<dbReference type="Pfam" id="PF26528">
    <property type="entry name" value="SnoaL_6"/>
    <property type="match status" value="1"/>
</dbReference>
<dbReference type="OrthoDB" id="5396546at2759"/>
<keyword evidence="3" id="KW-1185">Reference proteome</keyword>
<dbReference type="EMBL" id="JAGMUU010000027">
    <property type="protein sequence ID" value="KAH7121727.1"/>
    <property type="molecule type" value="Genomic_DNA"/>
</dbReference>
<dbReference type="InterPro" id="IPR058931">
    <property type="entry name" value="SnoaL_6"/>
</dbReference>
<dbReference type="Proteomes" id="UP000717696">
    <property type="component" value="Unassembled WGS sequence"/>
</dbReference>
<dbReference type="AlphaFoldDB" id="A0A9P9IIT2"/>
<gene>
    <name evidence="2" type="ORF">B0J13DRAFT_567196</name>
</gene>
<evidence type="ECO:0000313" key="2">
    <source>
        <dbReference type="EMBL" id="KAH7121727.1"/>
    </source>
</evidence>